<protein>
    <submittedName>
        <fullName evidence="3">Retinol dehydrogenase 12</fullName>
    </submittedName>
</protein>
<dbReference type="OrthoDB" id="191139at2759"/>
<evidence type="ECO:0000313" key="3">
    <source>
        <dbReference type="EMBL" id="KAJ6647388.1"/>
    </source>
</evidence>
<dbReference type="Pfam" id="PF00106">
    <property type="entry name" value="adh_short"/>
    <property type="match status" value="1"/>
</dbReference>
<keyword evidence="4" id="KW-1185">Reference proteome</keyword>
<dbReference type="AlphaFoldDB" id="A0A9Q0NBR2"/>
<dbReference type="GO" id="GO:0016491">
    <property type="term" value="F:oxidoreductase activity"/>
    <property type="evidence" value="ECO:0007669"/>
    <property type="project" value="UniProtKB-KW"/>
</dbReference>
<dbReference type="InterPro" id="IPR036291">
    <property type="entry name" value="NAD(P)-bd_dom_sf"/>
</dbReference>
<dbReference type="Proteomes" id="UP001151699">
    <property type="component" value="Chromosome A"/>
</dbReference>
<dbReference type="SUPFAM" id="SSF51735">
    <property type="entry name" value="NAD(P)-binding Rossmann-fold domains"/>
    <property type="match status" value="1"/>
</dbReference>
<dbReference type="PRINTS" id="PR00081">
    <property type="entry name" value="GDHRDH"/>
</dbReference>
<evidence type="ECO:0000313" key="4">
    <source>
        <dbReference type="Proteomes" id="UP001151699"/>
    </source>
</evidence>
<proteinExistence type="inferred from homology"/>
<dbReference type="InterPro" id="IPR002347">
    <property type="entry name" value="SDR_fam"/>
</dbReference>
<name>A0A9Q0NBR2_9DIPT</name>
<sequence length="314" mass="35060">MVGFLCFVVIVCLIVGTYFLRKYAEGGQFTKDVRIDGKVVIISGCNTGIGKETALELAKRGARVYMACRNFDKCENARREIIELSRNKNVFNITLDLSSFESIRNFVKEFGNKEESLDILINNAGLYGLPKGVTEDGHETTFASNYLGHFLLTNLLLDKLKAAAPSRIINVSSMLHRHGKINKEDLQCEKSFAILPAYYNSKLANILFSRELAKRLEGTGVTSNSLHPGVIRTEIGRHTRISTTLLYAFGFLFYKSIKSGAQTSLACALDPDFKDVTGKYFCDCNIGEESNDAQDDEMAEWLWRTSEKLTGLAE</sequence>
<organism evidence="3 4">
    <name type="scientific">Pseudolycoriella hygida</name>
    <dbReference type="NCBI Taxonomy" id="35572"/>
    <lineage>
        <taxon>Eukaryota</taxon>
        <taxon>Metazoa</taxon>
        <taxon>Ecdysozoa</taxon>
        <taxon>Arthropoda</taxon>
        <taxon>Hexapoda</taxon>
        <taxon>Insecta</taxon>
        <taxon>Pterygota</taxon>
        <taxon>Neoptera</taxon>
        <taxon>Endopterygota</taxon>
        <taxon>Diptera</taxon>
        <taxon>Nematocera</taxon>
        <taxon>Sciaroidea</taxon>
        <taxon>Sciaridae</taxon>
        <taxon>Pseudolycoriella</taxon>
    </lineage>
</organism>
<accession>A0A9Q0NBR2</accession>
<comment type="caution">
    <text evidence="3">The sequence shown here is derived from an EMBL/GenBank/DDBJ whole genome shotgun (WGS) entry which is preliminary data.</text>
</comment>
<dbReference type="Gene3D" id="3.40.50.720">
    <property type="entry name" value="NAD(P)-binding Rossmann-like Domain"/>
    <property type="match status" value="1"/>
</dbReference>
<reference evidence="3" key="1">
    <citation type="submission" date="2022-07" db="EMBL/GenBank/DDBJ databases">
        <authorList>
            <person name="Trinca V."/>
            <person name="Uliana J.V.C."/>
            <person name="Torres T.T."/>
            <person name="Ward R.J."/>
            <person name="Monesi N."/>
        </authorList>
    </citation>
    <scope>NUCLEOTIDE SEQUENCE</scope>
    <source>
        <strain evidence="3">HSMRA1968</strain>
        <tissue evidence="3">Whole embryos</tissue>
    </source>
</reference>
<dbReference type="PANTHER" id="PTHR43157:SF31">
    <property type="entry name" value="PHOSPHATIDYLINOSITOL-GLYCAN BIOSYNTHESIS CLASS F PROTEIN"/>
    <property type="match status" value="1"/>
</dbReference>
<keyword evidence="1" id="KW-0560">Oxidoreductase</keyword>
<evidence type="ECO:0000256" key="2">
    <source>
        <dbReference type="RuleBase" id="RU000363"/>
    </source>
</evidence>
<dbReference type="PANTHER" id="PTHR43157">
    <property type="entry name" value="PHOSPHATIDYLINOSITOL-GLYCAN BIOSYNTHESIS CLASS F PROTEIN-RELATED"/>
    <property type="match status" value="1"/>
</dbReference>
<comment type="similarity">
    <text evidence="2">Belongs to the short-chain dehydrogenases/reductases (SDR) family.</text>
</comment>
<evidence type="ECO:0000256" key="1">
    <source>
        <dbReference type="ARBA" id="ARBA00023002"/>
    </source>
</evidence>
<dbReference type="EMBL" id="WJQU01000001">
    <property type="protein sequence ID" value="KAJ6647388.1"/>
    <property type="molecule type" value="Genomic_DNA"/>
</dbReference>
<gene>
    <name evidence="3" type="primary">Rdh12</name>
    <name evidence="3" type="ORF">Bhyg_02610</name>
</gene>
<dbReference type="PRINTS" id="PR00080">
    <property type="entry name" value="SDRFAMILY"/>
</dbReference>